<dbReference type="InterPro" id="IPR011991">
    <property type="entry name" value="ArsR-like_HTH"/>
</dbReference>
<dbReference type="Gene3D" id="1.10.10.10">
    <property type="entry name" value="Winged helix-like DNA-binding domain superfamily/Winged helix DNA-binding domain"/>
    <property type="match status" value="1"/>
</dbReference>
<comment type="caution">
    <text evidence="3">The sequence shown here is derived from an EMBL/GenBank/DDBJ whole genome shotgun (WGS) entry which is preliminary data.</text>
</comment>
<dbReference type="InterPro" id="IPR001845">
    <property type="entry name" value="HTH_ArsR_DNA-bd_dom"/>
</dbReference>
<organism evidence="3 4">
    <name type="scientific">Cellulomonas soli</name>
    <dbReference type="NCBI Taxonomy" id="931535"/>
    <lineage>
        <taxon>Bacteria</taxon>
        <taxon>Bacillati</taxon>
        <taxon>Actinomycetota</taxon>
        <taxon>Actinomycetes</taxon>
        <taxon>Micrococcales</taxon>
        <taxon>Cellulomonadaceae</taxon>
        <taxon>Cellulomonas</taxon>
    </lineage>
</organism>
<reference evidence="3 4" key="1">
    <citation type="submission" date="2019-07" db="EMBL/GenBank/DDBJ databases">
        <title>Whole genome shotgun sequence of Cellulomonas soli NBRC 109434.</title>
        <authorList>
            <person name="Hosoyama A."/>
            <person name="Uohara A."/>
            <person name="Ohji S."/>
            <person name="Ichikawa N."/>
        </authorList>
    </citation>
    <scope>NUCLEOTIDE SEQUENCE [LARGE SCALE GENOMIC DNA]</scope>
    <source>
        <strain evidence="3 4">NBRC 109434</strain>
    </source>
</reference>
<gene>
    <name evidence="3" type="ORF">CSO01_10640</name>
</gene>
<dbReference type="InterPro" id="IPR036388">
    <property type="entry name" value="WH-like_DNA-bd_sf"/>
</dbReference>
<dbReference type="GO" id="GO:0003700">
    <property type="term" value="F:DNA-binding transcription factor activity"/>
    <property type="evidence" value="ECO:0007669"/>
    <property type="project" value="InterPro"/>
</dbReference>
<dbReference type="SUPFAM" id="SSF46785">
    <property type="entry name" value="Winged helix' DNA-binding domain"/>
    <property type="match status" value="1"/>
</dbReference>
<dbReference type="Proteomes" id="UP000321798">
    <property type="component" value="Unassembled WGS sequence"/>
</dbReference>
<feature type="domain" description="HTH arsR-type" evidence="2">
    <location>
        <begin position="7"/>
        <end position="93"/>
    </location>
</feature>
<name>A0A512PAV5_9CELL</name>
<evidence type="ECO:0000259" key="2">
    <source>
        <dbReference type="SMART" id="SM00418"/>
    </source>
</evidence>
<evidence type="ECO:0000256" key="1">
    <source>
        <dbReference type="SAM" id="MobiDB-lite"/>
    </source>
</evidence>
<sequence length="254" mass="27894">MSARRSPAARTLASGSRVDLLDLLQRGGPQTVGELATLTGLHQNTTREHLQRLVSDGYVLREPEVRTVRGRPRMIYRIAQAEDVRTDPVAAVRLEESIARAALTRVLLDGYGKQLDSPRRSAEEAGRTLALRHARRKPGQCRPGCQDAEHDTSGLSDEDLVQRQVDAVDAHLDRLGFDPTLDADDTGLDFHLWRCPFLDLARERSEVVCSVHLGLVRGVLEATGGPVVATDLQPFVGPHHCVLRLRKDVVAATG</sequence>
<dbReference type="Pfam" id="PF12840">
    <property type="entry name" value="HTH_20"/>
    <property type="match status" value="1"/>
</dbReference>
<dbReference type="InterPro" id="IPR036390">
    <property type="entry name" value="WH_DNA-bd_sf"/>
</dbReference>
<dbReference type="OrthoDB" id="3399802at2"/>
<dbReference type="CDD" id="cd00090">
    <property type="entry name" value="HTH_ARSR"/>
    <property type="match status" value="1"/>
</dbReference>
<dbReference type="AlphaFoldDB" id="A0A512PAV5"/>
<protein>
    <submittedName>
        <fullName evidence="3">Transcriptional regulator</fullName>
    </submittedName>
</protein>
<dbReference type="RefSeq" id="WP_146952116.1">
    <property type="nucleotide sequence ID" value="NZ_BAABBJ010000009.1"/>
</dbReference>
<evidence type="ECO:0000313" key="3">
    <source>
        <dbReference type="EMBL" id="GEP68349.1"/>
    </source>
</evidence>
<evidence type="ECO:0000313" key="4">
    <source>
        <dbReference type="Proteomes" id="UP000321798"/>
    </source>
</evidence>
<keyword evidence="4" id="KW-1185">Reference proteome</keyword>
<accession>A0A512PAV5</accession>
<dbReference type="SMART" id="SM00418">
    <property type="entry name" value="HTH_ARSR"/>
    <property type="match status" value="1"/>
</dbReference>
<dbReference type="EMBL" id="BKAL01000003">
    <property type="protein sequence ID" value="GEP68349.1"/>
    <property type="molecule type" value="Genomic_DNA"/>
</dbReference>
<proteinExistence type="predicted"/>
<feature type="region of interest" description="Disordered" evidence="1">
    <location>
        <begin position="133"/>
        <end position="156"/>
    </location>
</feature>